<evidence type="ECO:0000256" key="2">
    <source>
        <dbReference type="ARBA" id="ARBA00022692"/>
    </source>
</evidence>
<dbReference type="SUPFAM" id="SSF81665">
    <property type="entry name" value="Calcium ATPase, transmembrane domain M"/>
    <property type="match status" value="1"/>
</dbReference>
<dbReference type="Gene3D" id="3.40.50.1000">
    <property type="entry name" value="HAD superfamily/HAD-like"/>
    <property type="match status" value="1"/>
</dbReference>
<feature type="transmembrane region" description="Helical" evidence="8">
    <location>
        <begin position="250"/>
        <end position="278"/>
    </location>
</feature>
<dbReference type="InterPro" id="IPR004014">
    <property type="entry name" value="ATPase_P-typ_cation-transptr_N"/>
</dbReference>
<feature type="transmembrane region" description="Helical" evidence="8">
    <location>
        <begin position="220"/>
        <end position="238"/>
    </location>
</feature>
<keyword evidence="11" id="KW-1185">Reference proteome</keyword>
<evidence type="ECO:0000259" key="9">
    <source>
        <dbReference type="SMART" id="SM00831"/>
    </source>
</evidence>
<keyword evidence="5" id="KW-1278">Translocase</keyword>
<evidence type="ECO:0000256" key="7">
    <source>
        <dbReference type="ARBA" id="ARBA00023136"/>
    </source>
</evidence>
<comment type="subcellular location">
    <subcellularLocation>
        <location evidence="1">Membrane</location>
        <topology evidence="1">Multi-pass membrane protein</topology>
    </subcellularLocation>
</comment>
<keyword evidence="6 8" id="KW-1133">Transmembrane helix</keyword>
<keyword evidence="7 8" id="KW-0472">Membrane</keyword>
<dbReference type="Proteomes" id="UP000632339">
    <property type="component" value="Unassembled WGS sequence"/>
</dbReference>
<dbReference type="InterPro" id="IPR036412">
    <property type="entry name" value="HAD-like_sf"/>
</dbReference>
<dbReference type="Gene3D" id="3.40.1110.10">
    <property type="entry name" value="Calcium-transporting ATPase, cytoplasmic domain N"/>
    <property type="match status" value="1"/>
</dbReference>
<dbReference type="Pfam" id="PF00690">
    <property type="entry name" value="Cation_ATPase_N"/>
    <property type="match status" value="1"/>
</dbReference>
<reference evidence="11" key="1">
    <citation type="journal article" date="2019" name="Int. J. Syst. Evol. Microbiol.">
        <title>The Global Catalogue of Microorganisms (GCM) 10K type strain sequencing project: providing services to taxonomists for standard genome sequencing and annotation.</title>
        <authorList>
            <consortium name="The Broad Institute Genomics Platform"/>
            <consortium name="The Broad Institute Genome Sequencing Center for Infectious Disease"/>
            <person name="Wu L."/>
            <person name="Ma J."/>
        </authorList>
    </citation>
    <scope>NUCLEOTIDE SEQUENCE [LARGE SCALE GENOMIC DNA]</scope>
    <source>
        <strain evidence="11">CGMCC 1.6375</strain>
    </source>
</reference>
<dbReference type="PROSITE" id="PS00154">
    <property type="entry name" value="ATPASE_E1_E2"/>
    <property type="match status" value="1"/>
</dbReference>
<evidence type="ECO:0000313" key="11">
    <source>
        <dbReference type="Proteomes" id="UP000632339"/>
    </source>
</evidence>
<evidence type="ECO:0000256" key="3">
    <source>
        <dbReference type="ARBA" id="ARBA00022741"/>
    </source>
</evidence>
<dbReference type="Pfam" id="PF00122">
    <property type="entry name" value="E1-E2_ATPase"/>
    <property type="match status" value="1"/>
</dbReference>
<organism evidence="10 11">
    <name type="scientific">Dyadobacter beijingensis</name>
    <dbReference type="NCBI Taxonomy" id="365489"/>
    <lineage>
        <taxon>Bacteria</taxon>
        <taxon>Pseudomonadati</taxon>
        <taxon>Bacteroidota</taxon>
        <taxon>Cytophagia</taxon>
        <taxon>Cytophagales</taxon>
        <taxon>Spirosomataceae</taxon>
        <taxon>Dyadobacter</taxon>
    </lineage>
</organism>
<feature type="transmembrane region" description="Helical" evidence="8">
    <location>
        <begin position="39"/>
        <end position="63"/>
    </location>
</feature>
<dbReference type="InterPro" id="IPR044492">
    <property type="entry name" value="P_typ_ATPase_HD_dom"/>
</dbReference>
<dbReference type="SUPFAM" id="SSF56784">
    <property type="entry name" value="HAD-like"/>
    <property type="match status" value="1"/>
</dbReference>
<feature type="domain" description="Cation-transporting P-type ATPase N-terminal" evidence="9">
    <location>
        <begin position="1"/>
        <end position="65"/>
    </location>
</feature>
<feature type="transmembrane region" description="Helical" evidence="8">
    <location>
        <begin position="808"/>
        <end position="827"/>
    </location>
</feature>
<dbReference type="InterPro" id="IPR001757">
    <property type="entry name" value="P_typ_ATPase"/>
</dbReference>
<dbReference type="Pfam" id="PF00689">
    <property type="entry name" value="Cation_ATPase_C"/>
    <property type="match status" value="1"/>
</dbReference>
<keyword evidence="2 8" id="KW-0812">Transmembrane</keyword>
<dbReference type="NCBIfam" id="TIGR01494">
    <property type="entry name" value="ATPase_P-type"/>
    <property type="match status" value="2"/>
</dbReference>
<name>A0ABQ2IGG4_9BACT</name>
<comment type="caution">
    <text evidence="10">The sequence shown here is derived from an EMBL/GenBank/DDBJ whole genome shotgun (WGS) entry which is preliminary data.</text>
</comment>
<sequence>MPVKDPVKYSGLTSDQVEAARKQHGQNLLKKPKSSGLWFILKAALAEPMLMLLVAAAVIYFLMGSTREAVIMLVAIGLVATISIIQQSRTRRALVSLENFTSPAYRVFRDQAWTLLKSEALVVGDIVELEEGTLVPADATVLSADDFSVNESILTGESMPVYKLEGSPADPLFAGTQVTSGQAVCRITAVGAATRLADIGSSIASIPATESVLQIQIRRLVRDMAIIGAVIFVAVWAIRFARSGDLPESLLGALTLAMSILPEEIPVAFTTFMALGAYRLMKEGIVVKQMQTVEALGSATVICTDKTGTLTENKMSLCGMFVLDGRELVTDFSFLSAGATQLLCHAALASEISPFDPMEAELHRVFEKSSPTGLPAYDGLTMLLGFPLEGKPPMMTHIWQGREKERIIAIKGAPEALMNVSVLSAEDRASLLNAIDTFTSKGFRVLAVGKSDFQGTDFPESQQSLPVQTLGLVAFYDPPKAGMKQVLESFYQAGVKVKILTGDNPVTTAYIARQIGLRGTDRIVTGEQMMALDDNALLKEVDTITVFARMFPEAKLRVIRALKAQGEIVAMTGDGVNDGPALKAADIGIAMGRKGTEIARQASALILLNDDLGGMVTAIESGRRIYVNLRNAIRYIVAIHTPLILLVFLPLALSWTYPVIFDPVHIIFFELIMGPTCSIVYENEPARKGLLKEKPRPATSRLFGLHELAFSILQGVAITAALILIYQLAINAHQPEDTTRAMIFIGLISANLALTITNRSYQGRLGELLRAGNKLIFFTLAVTILFTVLIFLLPAVSELFRLSMPDTGKVLFSIGCGMASVLWFEIYKMLMGNAKT</sequence>
<feature type="transmembrane region" description="Helical" evidence="8">
    <location>
        <begin position="632"/>
        <end position="657"/>
    </location>
</feature>
<dbReference type="InterPro" id="IPR018303">
    <property type="entry name" value="ATPase_P-typ_P_site"/>
</dbReference>
<dbReference type="InterPro" id="IPR023214">
    <property type="entry name" value="HAD_sf"/>
</dbReference>
<keyword evidence="3" id="KW-0547">Nucleotide-binding</keyword>
<keyword evidence="4" id="KW-0067">ATP-binding</keyword>
<dbReference type="SFLD" id="SFLDS00003">
    <property type="entry name" value="Haloacid_Dehalogenase"/>
    <property type="match status" value="1"/>
</dbReference>
<dbReference type="InterPro" id="IPR023299">
    <property type="entry name" value="ATPase_P-typ_cyto_dom_N"/>
</dbReference>
<dbReference type="SUPFAM" id="SSF81660">
    <property type="entry name" value="Metal cation-transporting ATPase, ATP-binding domain N"/>
    <property type="match status" value="1"/>
</dbReference>
<feature type="transmembrane region" description="Helical" evidence="8">
    <location>
        <begin position="775"/>
        <end position="796"/>
    </location>
</feature>
<dbReference type="InterPro" id="IPR006068">
    <property type="entry name" value="ATPase_P-typ_cation-transptr_C"/>
</dbReference>
<protein>
    <submittedName>
        <fullName evidence="10">ATPase</fullName>
    </submittedName>
</protein>
<dbReference type="Gene3D" id="1.20.1110.10">
    <property type="entry name" value="Calcium-transporting ATPase, transmembrane domain"/>
    <property type="match status" value="1"/>
</dbReference>
<dbReference type="PRINTS" id="PR00120">
    <property type="entry name" value="HATPASE"/>
</dbReference>
<dbReference type="InterPro" id="IPR008250">
    <property type="entry name" value="ATPase_P-typ_transduc_dom_A_sf"/>
</dbReference>
<feature type="transmembrane region" description="Helical" evidence="8">
    <location>
        <begin position="702"/>
        <end position="726"/>
    </location>
</feature>
<dbReference type="Gene3D" id="2.70.150.10">
    <property type="entry name" value="Calcium-transporting ATPase, cytoplasmic transduction domain A"/>
    <property type="match status" value="1"/>
</dbReference>
<gene>
    <name evidence="10" type="ORF">GCM10010967_48090</name>
</gene>
<accession>A0ABQ2IGG4</accession>
<dbReference type="InterPro" id="IPR059000">
    <property type="entry name" value="ATPase_P-type_domA"/>
</dbReference>
<dbReference type="Pfam" id="PF00702">
    <property type="entry name" value="Hydrolase"/>
    <property type="match status" value="1"/>
</dbReference>
<evidence type="ECO:0000313" key="10">
    <source>
        <dbReference type="EMBL" id="GGN07041.1"/>
    </source>
</evidence>
<dbReference type="SMART" id="SM00831">
    <property type="entry name" value="Cation_ATPase_N"/>
    <property type="match status" value="1"/>
</dbReference>
<evidence type="ECO:0000256" key="4">
    <source>
        <dbReference type="ARBA" id="ARBA00022840"/>
    </source>
</evidence>
<evidence type="ECO:0000256" key="1">
    <source>
        <dbReference type="ARBA" id="ARBA00004141"/>
    </source>
</evidence>
<evidence type="ECO:0000256" key="8">
    <source>
        <dbReference type="SAM" id="Phobius"/>
    </source>
</evidence>
<proteinExistence type="predicted"/>
<dbReference type="SFLD" id="SFLDF00027">
    <property type="entry name" value="p-type_atpase"/>
    <property type="match status" value="1"/>
</dbReference>
<dbReference type="InterPro" id="IPR023298">
    <property type="entry name" value="ATPase_P-typ_TM_dom_sf"/>
</dbReference>
<evidence type="ECO:0000256" key="6">
    <source>
        <dbReference type="ARBA" id="ARBA00022989"/>
    </source>
</evidence>
<dbReference type="SFLD" id="SFLDG00002">
    <property type="entry name" value="C1.7:_P-type_atpase_like"/>
    <property type="match status" value="1"/>
</dbReference>
<dbReference type="SUPFAM" id="SSF81653">
    <property type="entry name" value="Calcium ATPase, transduction domain A"/>
    <property type="match status" value="1"/>
</dbReference>
<dbReference type="RefSeq" id="WP_019945799.1">
    <property type="nucleotide sequence ID" value="NZ_BMLI01000002.1"/>
</dbReference>
<evidence type="ECO:0000256" key="5">
    <source>
        <dbReference type="ARBA" id="ARBA00022967"/>
    </source>
</evidence>
<feature type="transmembrane region" description="Helical" evidence="8">
    <location>
        <begin position="738"/>
        <end position="754"/>
    </location>
</feature>
<feature type="transmembrane region" description="Helical" evidence="8">
    <location>
        <begin position="69"/>
        <end position="85"/>
    </location>
</feature>
<dbReference type="PANTHER" id="PTHR42861">
    <property type="entry name" value="CALCIUM-TRANSPORTING ATPASE"/>
    <property type="match status" value="1"/>
</dbReference>
<dbReference type="PRINTS" id="PR00119">
    <property type="entry name" value="CATATPASE"/>
</dbReference>
<feature type="transmembrane region" description="Helical" evidence="8">
    <location>
        <begin position="663"/>
        <end position="681"/>
    </location>
</feature>
<dbReference type="EMBL" id="BMLI01000002">
    <property type="protein sequence ID" value="GGN07041.1"/>
    <property type="molecule type" value="Genomic_DNA"/>
</dbReference>